<organism evidence="1 2">
    <name type="scientific">Sphingopyxis macrogoltabida</name>
    <name type="common">Sphingomonas macrogoltabidus</name>
    <dbReference type="NCBI Taxonomy" id="33050"/>
    <lineage>
        <taxon>Bacteria</taxon>
        <taxon>Pseudomonadati</taxon>
        <taxon>Pseudomonadota</taxon>
        <taxon>Alphaproteobacteria</taxon>
        <taxon>Sphingomonadales</taxon>
        <taxon>Sphingomonadaceae</taxon>
        <taxon>Sphingopyxis</taxon>
    </lineage>
</organism>
<sequence length="167" mass="18572">MTKPAIFVTIVNHLAADIAAEPDAVWADIIDTFAEARQWQADGYVIERIDEPAAVLSGYRMQLEQDGDAADRRIVHITERDDTERRLSLFVEFLSVPNDVLVYATYHAREAPGGVHYTIDCHTRMGIEPPAEGSRTAVATAIDGLKSHFEAHLTGYLERVKARLEPA</sequence>
<dbReference type="InterPro" id="IPR023393">
    <property type="entry name" value="START-like_dom_sf"/>
</dbReference>
<dbReference type="SUPFAM" id="SSF55961">
    <property type="entry name" value="Bet v1-like"/>
    <property type="match status" value="1"/>
</dbReference>
<protein>
    <submittedName>
        <fullName evidence="1">Uncharacterized protein</fullName>
    </submittedName>
</protein>
<keyword evidence="2" id="KW-1185">Reference proteome</keyword>
<dbReference type="Proteomes" id="UP000076088">
    <property type="component" value="Chromosome"/>
</dbReference>
<gene>
    <name evidence="1" type="ORF">ATM17_05780</name>
</gene>
<reference evidence="1 2" key="2">
    <citation type="journal article" date="2016" name="Genome Announc.">
        <title>Complete Genome Sequence of Sphingopyxis macrogoltabida Strain 203N (NBRC 111659), a Polyethylene Glycol Degrader.</title>
        <authorList>
            <person name="Ohtsubo Y."/>
            <person name="Nonoyama S."/>
            <person name="Nagata Y."/>
            <person name="Numata M."/>
            <person name="Tsuchikane K."/>
            <person name="Hosoyama A."/>
            <person name="Yamazoe A."/>
            <person name="Tsuda M."/>
            <person name="Fujita N."/>
            <person name="Kawai F."/>
        </authorList>
    </citation>
    <scope>NUCLEOTIDE SEQUENCE [LARGE SCALE GENOMIC DNA]</scope>
    <source>
        <strain evidence="1 2">203N</strain>
    </source>
</reference>
<dbReference type="Gene3D" id="3.30.530.20">
    <property type="match status" value="1"/>
</dbReference>
<evidence type="ECO:0000313" key="1">
    <source>
        <dbReference type="EMBL" id="AMU88552.1"/>
    </source>
</evidence>
<reference evidence="2" key="1">
    <citation type="submission" date="2015-11" db="EMBL/GenBank/DDBJ databases">
        <title>Complete genome sequence of a polyethylene-glycol degrader Sphingopyxis macrogoltabida 203N (NBRC 111659).</title>
        <authorList>
            <person name="Yoshiyuki O."/>
            <person name="Shouta N."/>
            <person name="Nagata Y."/>
            <person name="Numata M."/>
            <person name="Tsuchikane K."/>
            <person name="Hosoyama A."/>
            <person name="Yamazoe A."/>
            <person name="Tsuda M."/>
            <person name="Fujita N."/>
            <person name="Kawai F."/>
        </authorList>
    </citation>
    <scope>NUCLEOTIDE SEQUENCE [LARGE SCALE GENOMIC DNA]</scope>
    <source>
        <strain evidence="2">203N</strain>
    </source>
</reference>
<dbReference type="AlphaFoldDB" id="A0AAC8YYR1"/>
<evidence type="ECO:0000313" key="2">
    <source>
        <dbReference type="Proteomes" id="UP000076088"/>
    </source>
</evidence>
<dbReference type="EMBL" id="CP013344">
    <property type="protein sequence ID" value="AMU88552.1"/>
    <property type="molecule type" value="Genomic_DNA"/>
</dbReference>
<name>A0AAC8YYR1_SPHMC</name>
<accession>A0AAC8YYR1</accession>
<proteinExistence type="predicted"/>
<dbReference type="RefSeq" id="WP_054728991.1">
    <property type="nucleotide sequence ID" value="NZ_CP009429.1"/>
</dbReference>
<dbReference type="KEGG" id="smaz:LH19_14155"/>